<dbReference type="Proteomes" id="UP000095463">
    <property type="component" value="Unassembled WGS sequence"/>
</dbReference>
<proteinExistence type="predicted"/>
<name>A0A1E5XWU4_9HYPH</name>
<reference evidence="1 2" key="1">
    <citation type="journal article" date="2015" name="Genome Announc.">
        <title>Genome Assemblies of Three Soil-Associated Devosia species: D. insulae, D. limi, and D. soli.</title>
        <authorList>
            <person name="Hassan Y.I."/>
            <person name="Lepp D."/>
            <person name="Zhou T."/>
        </authorList>
    </citation>
    <scope>NUCLEOTIDE SEQUENCE [LARGE SCALE GENOMIC DNA]</scope>
    <source>
        <strain evidence="1 2">DS-56</strain>
    </source>
</reference>
<evidence type="ECO:0000313" key="1">
    <source>
        <dbReference type="EMBL" id="OEO33044.1"/>
    </source>
</evidence>
<evidence type="ECO:0000313" key="2">
    <source>
        <dbReference type="Proteomes" id="UP000095463"/>
    </source>
</evidence>
<dbReference type="AlphaFoldDB" id="A0A1E5XWU4"/>
<dbReference type="OrthoDB" id="8443385at2"/>
<gene>
    <name evidence="1" type="ORF">VW23_008520</name>
</gene>
<sequence>MTPGQFCSVLNRFLTDGLVDGVFYAVQTHQVIEHGSMMNIRPVQGMGMIADGGISVDEYLELLERGIYSAVFPDGSIFYVELTFDGRRIHSHRYFYIPCPFAPSVGAGMPVHFELAEWLRGSAELEGLSVLRSVGTYRFDCVRLAGETVDPHPVSHLTFGSADCRIPVKGPLSVSSFLHFIFDNFARPTQRFWLNYAPYLVSGGDEVTISGVEMQRHHLMWDNG</sequence>
<dbReference type="EMBL" id="LAJE02000040">
    <property type="protein sequence ID" value="OEO33044.1"/>
    <property type="molecule type" value="Genomic_DNA"/>
</dbReference>
<dbReference type="InterPro" id="IPR018742">
    <property type="entry name" value="DUF2290"/>
</dbReference>
<dbReference type="RefSeq" id="WP_069907820.1">
    <property type="nucleotide sequence ID" value="NZ_LAJE02000040.1"/>
</dbReference>
<evidence type="ECO:0008006" key="3">
    <source>
        <dbReference type="Google" id="ProtNLM"/>
    </source>
</evidence>
<organism evidence="1 2">
    <name type="scientific">Devosia insulae DS-56</name>
    <dbReference type="NCBI Taxonomy" id="1116389"/>
    <lineage>
        <taxon>Bacteria</taxon>
        <taxon>Pseudomonadati</taxon>
        <taxon>Pseudomonadota</taxon>
        <taxon>Alphaproteobacteria</taxon>
        <taxon>Hyphomicrobiales</taxon>
        <taxon>Devosiaceae</taxon>
        <taxon>Devosia</taxon>
    </lineage>
</organism>
<keyword evidence="2" id="KW-1185">Reference proteome</keyword>
<dbReference type="Pfam" id="PF10053">
    <property type="entry name" value="DUF2290"/>
    <property type="match status" value="1"/>
</dbReference>
<accession>A0A1E5XWU4</accession>
<comment type="caution">
    <text evidence="1">The sequence shown here is derived from an EMBL/GenBank/DDBJ whole genome shotgun (WGS) entry which is preliminary data.</text>
</comment>
<protein>
    <recommendedName>
        <fullName evidence="3">DUF2290 domain-containing protein</fullName>
    </recommendedName>
</protein>